<dbReference type="PIRSF" id="PIRSF004555">
    <property type="entry name" value="UCP004555"/>
    <property type="match status" value="1"/>
</dbReference>
<gene>
    <name evidence="2" type="ORF">LMG7974_00941</name>
</gene>
<comment type="similarity">
    <text evidence="1">Belongs to the YbaB/EbfC family.</text>
</comment>
<dbReference type="SUPFAM" id="SSF82607">
    <property type="entry name" value="YbaB-like"/>
    <property type="match status" value="1"/>
</dbReference>
<dbReference type="Proteomes" id="UP000789803">
    <property type="component" value="Unassembled WGS sequence"/>
</dbReference>
<comment type="function">
    <text evidence="1">Binds to DNA and alters its conformation. May be involved in regulation of gene expression, nucleoid organization and DNA protection.</text>
</comment>
<evidence type="ECO:0000256" key="1">
    <source>
        <dbReference type="HAMAP-Rule" id="MF_00274"/>
    </source>
</evidence>
<comment type="subcellular location">
    <subcellularLocation>
        <location evidence="1">Cytoplasm</location>
        <location evidence="1">Nucleoid</location>
    </subcellularLocation>
</comment>
<dbReference type="Gene3D" id="3.30.1310.10">
    <property type="entry name" value="Nucleoid-associated protein YbaB-like domain"/>
    <property type="match status" value="1"/>
</dbReference>
<accession>A0ABN7K714</accession>
<proteinExistence type="inferred from homology"/>
<dbReference type="InterPro" id="IPR036894">
    <property type="entry name" value="YbaB-like_sf"/>
</dbReference>
<dbReference type="EMBL" id="CAJHOF010000007">
    <property type="protein sequence ID" value="CAD7288318.1"/>
    <property type="molecule type" value="Genomic_DNA"/>
</dbReference>
<protein>
    <recommendedName>
        <fullName evidence="1">Nucleoid-associated protein LMG7974_00941</fullName>
    </recommendedName>
</protein>
<sequence>MFKDFDFSKMGDILTQVQQKARELDELRESKEYSTKSGGGMIFVKANGKGEIIDINIDDSLLEDKESLQILLISAINDVIKMVADDSKGMAADMLGGMGNFGNFKL</sequence>
<keyword evidence="1" id="KW-0238">DNA-binding</keyword>
<dbReference type="InterPro" id="IPR004401">
    <property type="entry name" value="YbaB/EbfC"/>
</dbReference>
<comment type="subunit">
    <text evidence="1">Homodimer.</text>
</comment>
<dbReference type="NCBIfam" id="TIGR00103">
    <property type="entry name" value="DNA_YbaB_EbfC"/>
    <property type="match status" value="1"/>
</dbReference>
<dbReference type="RefSeq" id="WP_229932742.1">
    <property type="nucleotide sequence ID" value="NZ_CAJHOF010000007.1"/>
</dbReference>
<keyword evidence="3" id="KW-1185">Reference proteome</keyword>
<comment type="caution">
    <text evidence="2">The sequence shown here is derived from an EMBL/GenBank/DDBJ whole genome shotgun (WGS) entry which is preliminary data.</text>
</comment>
<name>A0ABN7K714_9BACT</name>
<reference evidence="2 3" key="1">
    <citation type="submission" date="2020-11" db="EMBL/GenBank/DDBJ databases">
        <authorList>
            <person name="Peeters C."/>
        </authorList>
    </citation>
    <scope>NUCLEOTIDE SEQUENCE [LARGE SCALE GENOMIC DNA]</scope>
    <source>
        <strain evidence="2 3">LMG 7974</strain>
    </source>
</reference>
<dbReference type="HAMAP" id="MF_00274">
    <property type="entry name" value="DNA_YbaB_EbfC"/>
    <property type="match status" value="1"/>
</dbReference>
<dbReference type="Pfam" id="PF02575">
    <property type="entry name" value="YbaB_DNA_bd"/>
    <property type="match status" value="1"/>
</dbReference>
<organism evidence="2 3">
    <name type="scientific">Campylobacter majalis</name>
    <dbReference type="NCBI Taxonomy" id="2790656"/>
    <lineage>
        <taxon>Bacteria</taxon>
        <taxon>Pseudomonadati</taxon>
        <taxon>Campylobacterota</taxon>
        <taxon>Epsilonproteobacteria</taxon>
        <taxon>Campylobacterales</taxon>
        <taxon>Campylobacteraceae</taxon>
        <taxon>Campylobacter</taxon>
    </lineage>
</organism>
<keyword evidence="1" id="KW-0963">Cytoplasm</keyword>
<evidence type="ECO:0000313" key="2">
    <source>
        <dbReference type="EMBL" id="CAD7288318.1"/>
    </source>
</evidence>
<evidence type="ECO:0000313" key="3">
    <source>
        <dbReference type="Proteomes" id="UP000789803"/>
    </source>
</evidence>